<dbReference type="STRING" id="1630136.AS592_01495"/>
<evidence type="ECO:0000313" key="12">
    <source>
        <dbReference type="EMBL" id="KYJ86069.1"/>
    </source>
</evidence>
<reference evidence="12 13" key="1">
    <citation type="submission" date="2015-11" db="EMBL/GenBank/DDBJ databases">
        <title>Draft genome of Sulfurovum riftiae 1812E, a member of the Epsilonproteobacteria isolated from the tube of the deep-sea hydrothermal vent tubewom Riftia pachyptila.</title>
        <authorList>
            <person name="Vetriani C."/>
            <person name="Giovannelli D."/>
        </authorList>
    </citation>
    <scope>NUCLEOTIDE SEQUENCE [LARGE SCALE GENOMIC DNA]</scope>
    <source>
        <strain evidence="12 13">1812E</strain>
    </source>
</reference>
<evidence type="ECO:0000256" key="9">
    <source>
        <dbReference type="ARBA" id="ARBA00042526"/>
    </source>
</evidence>
<dbReference type="RefSeq" id="WP_067331445.1">
    <property type="nucleotide sequence ID" value="NZ_LNKT01000045.1"/>
</dbReference>
<accession>A0A151CF20</accession>
<dbReference type="GO" id="GO:0009401">
    <property type="term" value="P:phosphoenolpyruvate-dependent sugar phosphotransferase system"/>
    <property type="evidence" value="ECO:0007669"/>
    <property type="project" value="UniProtKB-KW"/>
</dbReference>
<dbReference type="OrthoDB" id="7571469at2"/>
<proteinExistence type="predicted"/>
<organism evidence="12 13">
    <name type="scientific">Sulfurovum riftiae</name>
    <dbReference type="NCBI Taxonomy" id="1630136"/>
    <lineage>
        <taxon>Bacteria</taxon>
        <taxon>Pseudomonadati</taxon>
        <taxon>Campylobacterota</taxon>
        <taxon>Epsilonproteobacteria</taxon>
        <taxon>Campylobacterales</taxon>
        <taxon>Sulfurovaceae</taxon>
        <taxon>Sulfurovum</taxon>
    </lineage>
</organism>
<dbReference type="InterPro" id="IPR001127">
    <property type="entry name" value="PTS_EIIA_1_perm"/>
</dbReference>
<evidence type="ECO:0000256" key="6">
    <source>
        <dbReference type="ARBA" id="ARBA00022777"/>
    </source>
</evidence>
<dbReference type="Gene3D" id="2.70.70.10">
    <property type="entry name" value="Glucose Permease (Domain IIA)"/>
    <property type="match status" value="1"/>
</dbReference>
<dbReference type="SUPFAM" id="SSF51261">
    <property type="entry name" value="Duplicated hybrid motif"/>
    <property type="match status" value="1"/>
</dbReference>
<dbReference type="FunFam" id="2.70.70.10:FF:000001">
    <property type="entry name" value="PTS system glucose-specific IIA component"/>
    <property type="match status" value="1"/>
</dbReference>
<gene>
    <name evidence="12" type="ORF">AS592_01495</name>
</gene>
<dbReference type="AlphaFoldDB" id="A0A151CF20"/>
<keyword evidence="4" id="KW-0808">Transferase</keyword>
<dbReference type="EMBL" id="LNKT01000045">
    <property type="protein sequence ID" value="KYJ86069.1"/>
    <property type="molecule type" value="Genomic_DNA"/>
</dbReference>
<evidence type="ECO:0000256" key="5">
    <source>
        <dbReference type="ARBA" id="ARBA00022683"/>
    </source>
</evidence>
<dbReference type="PANTHER" id="PTHR45008:SF1">
    <property type="entry name" value="PTS SYSTEM GLUCOSE-SPECIFIC EIIA COMPONENT"/>
    <property type="match status" value="1"/>
</dbReference>
<sequence>MFGFLKRKTREIVSPADGQVVEIESVDDEVFSSKMVGDGIAVIPMSDTFCAPIDGVISKIFSTNHAYSVKSDKDLEVMVHIGLETVALKGEGFERLANEGDVVKAGDPIIRADLAYIKEHAKDIVTPVIVSDESDVKEIEKHLEIVKCGDLIMEAT</sequence>
<evidence type="ECO:0000259" key="11">
    <source>
        <dbReference type="PROSITE" id="PS51093"/>
    </source>
</evidence>
<keyword evidence="6" id="KW-0418">Kinase</keyword>
<keyword evidence="13" id="KW-1185">Reference proteome</keyword>
<dbReference type="InterPro" id="IPR050890">
    <property type="entry name" value="PTS_EIIA_component"/>
</dbReference>
<dbReference type="Pfam" id="PF00358">
    <property type="entry name" value="PTS_EIIA_1"/>
    <property type="match status" value="1"/>
</dbReference>
<dbReference type="PROSITE" id="PS51093">
    <property type="entry name" value="PTS_EIIA_TYPE_1"/>
    <property type="match status" value="1"/>
</dbReference>
<comment type="caution">
    <text evidence="12">The sequence shown here is derived from an EMBL/GenBank/DDBJ whole genome shotgun (WGS) entry which is preliminary data.</text>
</comment>
<evidence type="ECO:0000256" key="1">
    <source>
        <dbReference type="ARBA" id="ARBA00004496"/>
    </source>
</evidence>
<evidence type="ECO:0000256" key="3">
    <source>
        <dbReference type="ARBA" id="ARBA00022597"/>
    </source>
</evidence>
<evidence type="ECO:0000256" key="10">
    <source>
        <dbReference type="ARBA" id="ARBA00042873"/>
    </source>
</evidence>
<protein>
    <recommendedName>
        <fullName evidence="7">PTS system glucose-specific EIIA component</fullName>
    </recommendedName>
    <alternativeName>
        <fullName evidence="10">EIIA-Glc</fullName>
    </alternativeName>
    <alternativeName>
        <fullName evidence="9">EIII-Glc</fullName>
    </alternativeName>
    <alternativeName>
        <fullName evidence="8">Glucose-specific phosphotransferase enzyme IIA component</fullName>
    </alternativeName>
</protein>
<evidence type="ECO:0000256" key="2">
    <source>
        <dbReference type="ARBA" id="ARBA00022448"/>
    </source>
</evidence>
<keyword evidence="2" id="KW-0813">Transport</keyword>
<evidence type="ECO:0000313" key="13">
    <source>
        <dbReference type="Proteomes" id="UP000075359"/>
    </source>
</evidence>
<dbReference type="NCBIfam" id="TIGR00830">
    <property type="entry name" value="PTBA"/>
    <property type="match status" value="1"/>
</dbReference>
<dbReference type="InterPro" id="IPR011055">
    <property type="entry name" value="Dup_hybrid_motif"/>
</dbReference>
<evidence type="ECO:0000256" key="7">
    <source>
        <dbReference type="ARBA" id="ARBA00039163"/>
    </source>
</evidence>
<comment type="subcellular location">
    <subcellularLocation>
        <location evidence="1">Cytoplasm</location>
    </subcellularLocation>
</comment>
<keyword evidence="3" id="KW-0762">Sugar transport</keyword>
<evidence type="ECO:0000256" key="4">
    <source>
        <dbReference type="ARBA" id="ARBA00022679"/>
    </source>
</evidence>
<dbReference type="GO" id="GO:0005737">
    <property type="term" value="C:cytoplasm"/>
    <property type="evidence" value="ECO:0007669"/>
    <property type="project" value="UniProtKB-SubCell"/>
</dbReference>
<evidence type="ECO:0000256" key="8">
    <source>
        <dbReference type="ARBA" id="ARBA00042296"/>
    </source>
</evidence>
<name>A0A151CF20_9BACT</name>
<dbReference type="Proteomes" id="UP000075359">
    <property type="component" value="Unassembled WGS sequence"/>
</dbReference>
<keyword evidence="5" id="KW-0598">Phosphotransferase system</keyword>
<dbReference type="PANTHER" id="PTHR45008">
    <property type="entry name" value="PTS SYSTEM GLUCOSE-SPECIFIC EIIA COMPONENT"/>
    <property type="match status" value="1"/>
</dbReference>
<dbReference type="GO" id="GO:0016301">
    <property type="term" value="F:kinase activity"/>
    <property type="evidence" value="ECO:0007669"/>
    <property type="project" value="UniProtKB-KW"/>
</dbReference>
<feature type="domain" description="PTS EIIA type-1" evidence="11">
    <location>
        <begin position="28"/>
        <end position="132"/>
    </location>
</feature>